<dbReference type="OrthoDB" id="10295986at2759"/>
<keyword evidence="3" id="KW-1185">Reference proteome</keyword>
<reference evidence="2" key="1">
    <citation type="submission" date="2021-07" db="EMBL/GenBank/DDBJ databases">
        <authorList>
            <person name="Durling M."/>
        </authorList>
    </citation>
    <scope>NUCLEOTIDE SEQUENCE</scope>
</reference>
<accession>A0A9N9LY07</accession>
<gene>
    <name evidence="2" type="ORF">HYALB_00012760</name>
</gene>
<name>A0A9N9LY07_9HELO</name>
<comment type="caution">
    <text evidence="2">The sequence shown here is derived from an EMBL/GenBank/DDBJ whole genome shotgun (WGS) entry which is preliminary data.</text>
</comment>
<proteinExistence type="predicted"/>
<protein>
    <submittedName>
        <fullName evidence="2">Uncharacterized protein</fullName>
    </submittedName>
</protein>
<dbReference type="EMBL" id="CAJVRM010000319">
    <property type="protein sequence ID" value="CAG8979551.1"/>
    <property type="molecule type" value="Genomic_DNA"/>
</dbReference>
<evidence type="ECO:0000313" key="3">
    <source>
        <dbReference type="Proteomes" id="UP000701801"/>
    </source>
</evidence>
<sequence>MDLATFTDLAEQGLVAIKEPTCVRYSGAFGPNGQDVFSYQMPGTGTIVTFYWDPAGTKIVLGNNQLQRPSLNNQTLRNMPRVREFGFVQGRPVGPIDTKPDRNSYRQSALGMMVGQIVFPCDRCARGFGNYPFCVTVRDPVTGKHLFGGGCMSCKYTDHPHTCSFYGHIGAQGNLSAPYVPYPIEGVHGAQHHNTADLAPAPQSPIVLNPPSQTVSAQVPTNDIDSFQVFDAAAPTVDAGLALSSGRHETTPQEALIRHDSVDLMNASFHNQDFASLLSMGPDPLHPVQGSRIEQPRGKKTITHPAASHVGAEASGSMYPDDVTSQPSIPGYSVSPAPADDSFLEGKNKPHQTGKNEVNDISRIGLDMVGRDGVPNVDGLILNDDIKPAVDGC</sequence>
<evidence type="ECO:0000256" key="1">
    <source>
        <dbReference type="SAM" id="MobiDB-lite"/>
    </source>
</evidence>
<feature type="region of interest" description="Disordered" evidence="1">
    <location>
        <begin position="278"/>
        <end position="357"/>
    </location>
</feature>
<dbReference type="AlphaFoldDB" id="A0A9N9LY07"/>
<dbReference type="Pfam" id="PF12511">
    <property type="entry name" value="DUF3716"/>
    <property type="match status" value="1"/>
</dbReference>
<dbReference type="InterPro" id="IPR022190">
    <property type="entry name" value="DUF3716"/>
</dbReference>
<organism evidence="2 3">
    <name type="scientific">Hymenoscyphus albidus</name>
    <dbReference type="NCBI Taxonomy" id="595503"/>
    <lineage>
        <taxon>Eukaryota</taxon>
        <taxon>Fungi</taxon>
        <taxon>Dikarya</taxon>
        <taxon>Ascomycota</taxon>
        <taxon>Pezizomycotina</taxon>
        <taxon>Leotiomycetes</taxon>
        <taxon>Helotiales</taxon>
        <taxon>Helotiaceae</taxon>
        <taxon>Hymenoscyphus</taxon>
    </lineage>
</organism>
<evidence type="ECO:0000313" key="2">
    <source>
        <dbReference type="EMBL" id="CAG8979551.1"/>
    </source>
</evidence>
<dbReference type="Proteomes" id="UP000701801">
    <property type="component" value="Unassembled WGS sequence"/>
</dbReference>